<dbReference type="RefSeq" id="WP_166154728.1">
    <property type="nucleotide sequence ID" value="NZ_JAAOIW010000016.1"/>
</dbReference>
<accession>A0ABX0JI63</accession>
<evidence type="ECO:0000313" key="2">
    <source>
        <dbReference type="Proteomes" id="UP001165962"/>
    </source>
</evidence>
<keyword evidence="2" id="KW-1185">Reference proteome</keyword>
<comment type="caution">
    <text evidence="1">The sequence shown here is derived from an EMBL/GenBank/DDBJ whole genome shotgun (WGS) entry which is preliminary data.</text>
</comment>
<dbReference type="Proteomes" id="UP001165962">
    <property type="component" value="Unassembled WGS sequence"/>
</dbReference>
<sequence length="56" mass="6783">MDDKFIKELHKLKHEDEMRSKVLLYGVNRILAEKRKESMLHKLFKSKKKTIAAKWN</sequence>
<gene>
    <name evidence="1" type="ORF">G9U52_30250</name>
</gene>
<evidence type="ECO:0000313" key="1">
    <source>
        <dbReference type="EMBL" id="NHN34104.1"/>
    </source>
</evidence>
<dbReference type="EMBL" id="JAAOIW010000016">
    <property type="protein sequence ID" value="NHN34104.1"/>
    <property type="molecule type" value="Genomic_DNA"/>
</dbReference>
<proteinExistence type="predicted"/>
<protein>
    <submittedName>
        <fullName evidence="1">Uncharacterized protein</fullName>
    </submittedName>
</protein>
<name>A0ABX0JI63_9BACL</name>
<reference evidence="1" key="1">
    <citation type="submission" date="2020-03" db="EMBL/GenBank/DDBJ databases">
        <title>Draft sequencing of Paenibacilllus sp. S3N08.</title>
        <authorList>
            <person name="Kim D.-U."/>
        </authorList>
    </citation>
    <scope>NUCLEOTIDE SEQUENCE</scope>
    <source>
        <strain evidence="1">S3N08</strain>
    </source>
</reference>
<organism evidence="1 2">
    <name type="scientific">Paenibacillus agricola</name>
    <dbReference type="NCBI Taxonomy" id="2716264"/>
    <lineage>
        <taxon>Bacteria</taxon>
        <taxon>Bacillati</taxon>
        <taxon>Bacillota</taxon>
        <taxon>Bacilli</taxon>
        <taxon>Bacillales</taxon>
        <taxon>Paenibacillaceae</taxon>
        <taxon>Paenibacillus</taxon>
    </lineage>
</organism>